<dbReference type="CDD" id="cd14948">
    <property type="entry name" value="BACON"/>
    <property type="match status" value="1"/>
</dbReference>
<reference evidence="3" key="2">
    <citation type="journal article" date="2021" name="PeerJ">
        <title>Extensive microbial diversity within the chicken gut microbiome revealed by metagenomics and culture.</title>
        <authorList>
            <person name="Gilroy R."/>
            <person name="Ravi A."/>
            <person name="Getino M."/>
            <person name="Pursley I."/>
            <person name="Horton D.L."/>
            <person name="Alikhan N.F."/>
            <person name="Baker D."/>
            <person name="Gharbi K."/>
            <person name="Hall N."/>
            <person name="Watson M."/>
            <person name="Adriaenssens E.M."/>
            <person name="Foster-Nyarko E."/>
            <person name="Jarju S."/>
            <person name="Secka A."/>
            <person name="Antonio M."/>
            <person name="Oren A."/>
            <person name="Chaudhuri R.R."/>
            <person name="La Ragione R."/>
            <person name="Hildebrand F."/>
            <person name="Pallen M.J."/>
        </authorList>
    </citation>
    <scope>NUCLEOTIDE SEQUENCE</scope>
    <source>
        <strain evidence="3">G3-3990</strain>
    </source>
</reference>
<feature type="domain" description="BACON" evidence="2">
    <location>
        <begin position="164"/>
        <end position="223"/>
    </location>
</feature>
<evidence type="ECO:0000256" key="1">
    <source>
        <dbReference type="SAM" id="SignalP"/>
    </source>
</evidence>
<dbReference type="AlphaFoldDB" id="A0A9D9N483"/>
<dbReference type="EMBL" id="JADIMG010000054">
    <property type="protein sequence ID" value="MBO8459752.1"/>
    <property type="molecule type" value="Genomic_DNA"/>
</dbReference>
<dbReference type="Proteomes" id="UP000823641">
    <property type="component" value="Unassembled WGS sequence"/>
</dbReference>
<dbReference type="PROSITE" id="PS51257">
    <property type="entry name" value="PROKAR_LIPOPROTEIN"/>
    <property type="match status" value="1"/>
</dbReference>
<organism evidence="3 4">
    <name type="scientific">Candidatus Gallipaludibacter merdavium</name>
    <dbReference type="NCBI Taxonomy" id="2840839"/>
    <lineage>
        <taxon>Bacteria</taxon>
        <taxon>Pseudomonadati</taxon>
        <taxon>Bacteroidota</taxon>
        <taxon>Bacteroidia</taxon>
        <taxon>Bacteroidales</taxon>
        <taxon>Candidatus Gallipaludibacter</taxon>
    </lineage>
</organism>
<keyword evidence="1" id="KW-0732">Signal</keyword>
<feature type="chain" id="PRO_5039395325" description="BACON domain-containing protein" evidence="1">
    <location>
        <begin position="23"/>
        <end position="400"/>
    </location>
</feature>
<dbReference type="InterPro" id="IPR013783">
    <property type="entry name" value="Ig-like_fold"/>
</dbReference>
<proteinExistence type="predicted"/>
<evidence type="ECO:0000259" key="2">
    <source>
        <dbReference type="Pfam" id="PF13004"/>
    </source>
</evidence>
<gene>
    <name evidence="3" type="ORF">IAA73_05380</name>
</gene>
<dbReference type="InterPro" id="IPR024361">
    <property type="entry name" value="BACON"/>
</dbReference>
<dbReference type="Pfam" id="PF13004">
    <property type="entry name" value="BACON"/>
    <property type="match status" value="2"/>
</dbReference>
<protein>
    <recommendedName>
        <fullName evidence="2">BACON domain-containing protein</fullName>
    </recommendedName>
</protein>
<comment type="caution">
    <text evidence="3">The sequence shown here is derived from an EMBL/GenBank/DDBJ whole genome shotgun (WGS) entry which is preliminary data.</text>
</comment>
<dbReference type="Gene3D" id="2.60.40.10">
    <property type="entry name" value="Immunoglobulins"/>
    <property type="match status" value="2"/>
</dbReference>
<feature type="signal peptide" evidence="1">
    <location>
        <begin position="1"/>
        <end position="22"/>
    </location>
</feature>
<evidence type="ECO:0000313" key="3">
    <source>
        <dbReference type="EMBL" id="MBO8459752.1"/>
    </source>
</evidence>
<accession>A0A9D9N483</accession>
<feature type="domain" description="BACON" evidence="2">
    <location>
        <begin position="63"/>
        <end position="107"/>
    </location>
</feature>
<reference evidence="3" key="1">
    <citation type="submission" date="2020-10" db="EMBL/GenBank/DDBJ databases">
        <authorList>
            <person name="Gilroy R."/>
        </authorList>
    </citation>
    <scope>NUCLEOTIDE SEQUENCE</scope>
    <source>
        <strain evidence="3">G3-3990</strain>
    </source>
</reference>
<evidence type="ECO:0000313" key="4">
    <source>
        <dbReference type="Proteomes" id="UP000823641"/>
    </source>
</evidence>
<sequence>MNNKIVYTCLAVCLFASMFCGCQDDTQIPKEFIPEQYLYLETDHELNIGTESSFHVIVNASSTWSLTTDASWCHFDSPIYNGRDTAVVTVDANRGSEERSCRIRVVSYFKNPITDSLRVVQPINTLPALEVTPLGDREVFYKGTSFTLNILYNYGVDFHVNYISGGENWIQTDPTSIADSEILTDVMMNVIVEPNMGTEDREAELTFTNTEDPNNTYSIRITQGHPVPAITGFADDFQISTTTGQPYTGEGWTFQSNPEGTLLFKQFNNVAQGMLINGSTSSQAEGYAIWPVFNIKAMQNKTLSYIWGAGNRNPALEGDVFELVGSTDYEGDALSATWTVIQDLTNHAESPAISLPNTRVEINLGDTPFADEERVYLAFRYVGGGHAYRIDNLKIGDVEN</sequence>
<name>A0A9D9N483_9BACT</name>